<sequence length="52" mass="5858">MKAKDLKIIGICLCVLGVSQIHEINGLVMEIFQNKFNLFCSNLEAKQNPFGF</sequence>
<evidence type="ECO:0000313" key="1">
    <source>
        <dbReference type="EMBL" id="MFC3877914.1"/>
    </source>
</evidence>
<dbReference type="EMBL" id="JBHSAT010000021">
    <property type="protein sequence ID" value="MFC3877914.1"/>
    <property type="molecule type" value="Genomic_DNA"/>
</dbReference>
<protein>
    <submittedName>
        <fullName evidence="1">Uncharacterized protein</fullName>
    </submittedName>
</protein>
<keyword evidence="2" id="KW-1185">Reference proteome</keyword>
<dbReference type="Proteomes" id="UP001595812">
    <property type="component" value="Unassembled WGS sequence"/>
</dbReference>
<reference evidence="2" key="1">
    <citation type="journal article" date="2019" name="Int. J. Syst. Evol. Microbiol.">
        <title>The Global Catalogue of Microorganisms (GCM) 10K type strain sequencing project: providing services to taxonomists for standard genome sequencing and annotation.</title>
        <authorList>
            <consortium name="The Broad Institute Genomics Platform"/>
            <consortium name="The Broad Institute Genome Sequencing Center for Infectious Disease"/>
            <person name="Wu L."/>
            <person name="Ma J."/>
        </authorList>
    </citation>
    <scope>NUCLEOTIDE SEQUENCE [LARGE SCALE GENOMIC DNA]</scope>
    <source>
        <strain evidence="2">CECT 8979</strain>
    </source>
</reference>
<accession>A0ABV8AKJ5</accession>
<gene>
    <name evidence="1" type="ORF">ACFOSX_11820</name>
</gene>
<proteinExistence type="predicted"/>
<evidence type="ECO:0000313" key="2">
    <source>
        <dbReference type="Proteomes" id="UP001595812"/>
    </source>
</evidence>
<comment type="caution">
    <text evidence="1">The sequence shown here is derived from an EMBL/GenBank/DDBJ whole genome shotgun (WGS) entry which is preliminary data.</text>
</comment>
<name>A0ABV8AKJ5_9FLAO</name>
<organism evidence="1 2">
    <name type="scientific">Winogradskyella maritima</name>
    <dbReference type="NCBI Taxonomy" id="1517766"/>
    <lineage>
        <taxon>Bacteria</taxon>
        <taxon>Pseudomonadati</taxon>
        <taxon>Bacteroidota</taxon>
        <taxon>Flavobacteriia</taxon>
        <taxon>Flavobacteriales</taxon>
        <taxon>Flavobacteriaceae</taxon>
        <taxon>Winogradskyella</taxon>
    </lineage>
</organism>